<dbReference type="Pfam" id="PF25137">
    <property type="entry name" value="ADH_Fe_C"/>
    <property type="match status" value="1"/>
</dbReference>
<comment type="similarity">
    <text evidence="1">Belongs to the iron-containing alcohol dehydrogenase family.</text>
</comment>
<proteinExistence type="inferred from homology"/>
<dbReference type="Proteomes" id="UP001225646">
    <property type="component" value="Unassembled WGS sequence"/>
</dbReference>
<dbReference type="InterPro" id="IPR056798">
    <property type="entry name" value="ADH_Fe_C"/>
</dbReference>
<dbReference type="InterPro" id="IPR001670">
    <property type="entry name" value="ADH_Fe/GldA"/>
</dbReference>
<evidence type="ECO:0000313" key="7">
    <source>
        <dbReference type="Proteomes" id="UP001225646"/>
    </source>
</evidence>
<dbReference type="InterPro" id="IPR039697">
    <property type="entry name" value="Alcohol_dehydrogenase_Fe"/>
</dbReference>
<dbReference type="CDD" id="cd08551">
    <property type="entry name" value="Fe-ADH"/>
    <property type="match status" value="1"/>
</dbReference>
<evidence type="ECO:0000256" key="3">
    <source>
        <dbReference type="ARBA" id="ARBA00023027"/>
    </source>
</evidence>
<evidence type="ECO:0000313" key="6">
    <source>
        <dbReference type="EMBL" id="MDQ0163161.1"/>
    </source>
</evidence>
<dbReference type="EMBL" id="JAUSTR010000010">
    <property type="protein sequence ID" value="MDQ0163161.1"/>
    <property type="molecule type" value="Genomic_DNA"/>
</dbReference>
<feature type="domain" description="Fe-containing alcohol dehydrogenase-like C-terminal" evidence="5">
    <location>
        <begin position="187"/>
        <end position="383"/>
    </location>
</feature>
<dbReference type="PANTHER" id="PTHR11496">
    <property type="entry name" value="ALCOHOL DEHYDROGENASE"/>
    <property type="match status" value="1"/>
</dbReference>
<comment type="caution">
    <text evidence="6">The sequence shown here is derived from an EMBL/GenBank/DDBJ whole genome shotgun (WGS) entry which is preliminary data.</text>
</comment>
<dbReference type="Pfam" id="PF00465">
    <property type="entry name" value="Fe-ADH"/>
    <property type="match status" value="1"/>
</dbReference>
<name>A0ABT9VQA2_9BACI</name>
<evidence type="ECO:0000256" key="2">
    <source>
        <dbReference type="ARBA" id="ARBA00023002"/>
    </source>
</evidence>
<reference evidence="6 7" key="1">
    <citation type="submission" date="2023-07" db="EMBL/GenBank/DDBJ databases">
        <title>Genomic Encyclopedia of Type Strains, Phase IV (KMG-IV): sequencing the most valuable type-strain genomes for metagenomic binning, comparative biology and taxonomic classification.</title>
        <authorList>
            <person name="Goeker M."/>
        </authorList>
    </citation>
    <scope>NUCLEOTIDE SEQUENCE [LARGE SCALE GENOMIC DNA]</scope>
    <source>
        <strain evidence="6 7">DSM 19092</strain>
    </source>
</reference>
<dbReference type="Gene3D" id="3.40.50.1970">
    <property type="match status" value="1"/>
</dbReference>
<keyword evidence="2" id="KW-0560">Oxidoreductase</keyword>
<dbReference type="PROSITE" id="PS00913">
    <property type="entry name" value="ADH_IRON_1"/>
    <property type="match status" value="1"/>
</dbReference>
<dbReference type="RefSeq" id="WP_419152331.1">
    <property type="nucleotide sequence ID" value="NZ_JAUSTR010000010.1"/>
</dbReference>
<evidence type="ECO:0000259" key="4">
    <source>
        <dbReference type="Pfam" id="PF00465"/>
    </source>
</evidence>
<sequence length="391" mass="42727">MNQFVSPIKIITGEGSIVKIKDIIEDLNAKRVMIFADPVIVNIGQTKKIESILDEKKIDYKIYTEISPEPPLEVGDKAVQAVKEFQADLLIGVGGGSCLDITKASSVLANHEGNVKDYLNLYGTKSITEKGIPKILIPTTAGTGAEVTDIAVFSLKDTKDVITHEHLLADIAIIDPELTYTLPPKVTASSGIDAFTHAIEAYTSVNATELTDVLAQEAMRKINSHIRTAVWHGANKEARKEMAWGSLIAGLSFYNAGVAGVHALAYPLGGLFKIPHGESNAVLLPYVYDYIWPACLPKMKKIAEVLQLPTENKHDREIALSVVQYLHDLVKDTGLPTSLKEYGIQEKDIEILAQNGIEQKRLLSRSPRPFTLDAVKSIYQAAYEGKLALGQ</sequence>
<evidence type="ECO:0000259" key="5">
    <source>
        <dbReference type="Pfam" id="PF25137"/>
    </source>
</evidence>
<dbReference type="Gene3D" id="1.20.1090.10">
    <property type="entry name" value="Dehydroquinate synthase-like - alpha domain"/>
    <property type="match status" value="1"/>
</dbReference>
<accession>A0ABT9VQA2</accession>
<dbReference type="PANTHER" id="PTHR11496:SF102">
    <property type="entry name" value="ALCOHOL DEHYDROGENASE 4"/>
    <property type="match status" value="1"/>
</dbReference>
<organism evidence="6 7">
    <name type="scientific">Aeribacillus alveayuensis</name>
    <dbReference type="NCBI Taxonomy" id="279215"/>
    <lineage>
        <taxon>Bacteria</taxon>
        <taxon>Bacillati</taxon>
        <taxon>Bacillota</taxon>
        <taxon>Bacilli</taxon>
        <taxon>Bacillales</taxon>
        <taxon>Bacillaceae</taxon>
        <taxon>Aeribacillus</taxon>
    </lineage>
</organism>
<keyword evidence="7" id="KW-1185">Reference proteome</keyword>
<evidence type="ECO:0000256" key="1">
    <source>
        <dbReference type="ARBA" id="ARBA00007358"/>
    </source>
</evidence>
<dbReference type="SUPFAM" id="SSF56796">
    <property type="entry name" value="Dehydroquinate synthase-like"/>
    <property type="match status" value="1"/>
</dbReference>
<dbReference type="InterPro" id="IPR018211">
    <property type="entry name" value="ADH_Fe_CS"/>
</dbReference>
<feature type="domain" description="Alcohol dehydrogenase iron-type/glycerol dehydrogenase GldA" evidence="4">
    <location>
        <begin position="7"/>
        <end position="176"/>
    </location>
</feature>
<gene>
    <name evidence="6" type="ORF">J2S06_002239</name>
</gene>
<protein>
    <submittedName>
        <fullName evidence="6">Alcohol dehydrogenase class IV</fullName>
    </submittedName>
</protein>
<keyword evidence="3" id="KW-0520">NAD</keyword>